<organism evidence="2 3">
    <name type="scientific">Streptomyces alanosinicus</name>
    <dbReference type="NCBI Taxonomy" id="68171"/>
    <lineage>
        <taxon>Bacteria</taxon>
        <taxon>Bacillati</taxon>
        <taxon>Actinomycetota</taxon>
        <taxon>Actinomycetes</taxon>
        <taxon>Kitasatosporales</taxon>
        <taxon>Streptomycetaceae</taxon>
        <taxon>Streptomyces</taxon>
    </lineage>
</organism>
<feature type="signal peptide" evidence="1">
    <location>
        <begin position="1"/>
        <end position="35"/>
    </location>
</feature>
<evidence type="ECO:0000256" key="1">
    <source>
        <dbReference type="SAM" id="SignalP"/>
    </source>
</evidence>
<dbReference type="EMBL" id="BMVG01000001">
    <property type="protein sequence ID" value="GHD99333.1"/>
    <property type="molecule type" value="Genomic_DNA"/>
</dbReference>
<dbReference type="RefSeq" id="WP_189948822.1">
    <property type="nucleotide sequence ID" value="NZ_BMVG01000001.1"/>
</dbReference>
<keyword evidence="1" id="KW-0732">Signal</keyword>
<accession>A0A918YCX9</accession>
<evidence type="ECO:0008006" key="4">
    <source>
        <dbReference type="Google" id="ProtNLM"/>
    </source>
</evidence>
<comment type="caution">
    <text evidence="2">The sequence shown here is derived from an EMBL/GenBank/DDBJ whole genome shotgun (WGS) entry which is preliminary data.</text>
</comment>
<dbReference type="AlphaFoldDB" id="A0A918YCX9"/>
<reference evidence="2" key="2">
    <citation type="submission" date="2020-09" db="EMBL/GenBank/DDBJ databases">
        <authorList>
            <person name="Sun Q."/>
            <person name="Ohkuma M."/>
        </authorList>
    </citation>
    <scope>NUCLEOTIDE SEQUENCE</scope>
    <source>
        <strain evidence="2">JCM 4714</strain>
    </source>
</reference>
<proteinExistence type="predicted"/>
<evidence type="ECO:0000313" key="3">
    <source>
        <dbReference type="Proteomes" id="UP000655443"/>
    </source>
</evidence>
<reference evidence="2" key="1">
    <citation type="journal article" date="2014" name="Int. J. Syst. Evol. Microbiol.">
        <title>Complete genome sequence of Corynebacterium casei LMG S-19264T (=DSM 44701T), isolated from a smear-ripened cheese.</title>
        <authorList>
            <consortium name="US DOE Joint Genome Institute (JGI-PGF)"/>
            <person name="Walter F."/>
            <person name="Albersmeier A."/>
            <person name="Kalinowski J."/>
            <person name="Ruckert C."/>
        </authorList>
    </citation>
    <scope>NUCLEOTIDE SEQUENCE</scope>
    <source>
        <strain evidence="2">JCM 4714</strain>
    </source>
</reference>
<feature type="chain" id="PRO_5037456677" description="Secreted protein" evidence="1">
    <location>
        <begin position="36"/>
        <end position="114"/>
    </location>
</feature>
<keyword evidence="3" id="KW-1185">Reference proteome</keyword>
<dbReference type="Proteomes" id="UP000655443">
    <property type="component" value="Unassembled WGS sequence"/>
</dbReference>
<protein>
    <recommendedName>
        <fullName evidence="4">Secreted protein</fullName>
    </recommendedName>
</protein>
<name>A0A918YCX9_9ACTN</name>
<evidence type="ECO:0000313" key="2">
    <source>
        <dbReference type="EMBL" id="GHD99333.1"/>
    </source>
</evidence>
<gene>
    <name evidence="2" type="ORF">GCM10010339_10220</name>
</gene>
<sequence>MSAAVRRTASALGAVAAVLLVLVAFNSFTSSSAGAAVSRPLVRSTYFTGSATVTCPSGYTATGGVGVDVQNSMYVARTEPVTNSAGKPVGWKGDIRQRVNGAAATGTVYVVCAQ</sequence>